<evidence type="ECO:0000256" key="3">
    <source>
        <dbReference type="ARBA" id="ARBA00022691"/>
    </source>
</evidence>
<keyword evidence="4 6" id="KW-0694">RNA-binding</keyword>
<evidence type="ECO:0000256" key="2">
    <source>
        <dbReference type="ARBA" id="ARBA00022679"/>
    </source>
</evidence>
<gene>
    <name evidence="9" type="ORF">CLV47_11588</name>
</gene>
<keyword evidence="2 6" id="KW-0808">Transferase</keyword>
<keyword evidence="1 6" id="KW-0489">Methyltransferase</keyword>
<dbReference type="InterPro" id="IPR023267">
    <property type="entry name" value="RCMT"/>
</dbReference>
<proteinExistence type="inferred from homology"/>
<dbReference type="InterPro" id="IPR029063">
    <property type="entry name" value="SAM-dependent_MTases_sf"/>
</dbReference>
<dbReference type="GO" id="GO:0006355">
    <property type="term" value="P:regulation of DNA-templated transcription"/>
    <property type="evidence" value="ECO:0007669"/>
    <property type="project" value="InterPro"/>
</dbReference>
<dbReference type="RefSeq" id="WP_106350077.1">
    <property type="nucleotide sequence ID" value="NZ_PVUE01000015.1"/>
</dbReference>
<comment type="caution">
    <text evidence="9">The sequence shown here is derived from an EMBL/GenBank/DDBJ whole genome shotgun (WGS) entry which is preliminary data.</text>
</comment>
<feature type="compositionally biased region" description="Basic and acidic residues" evidence="7">
    <location>
        <begin position="1"/>
        <end position="38"/>
    </location>
</feature>
<comment type="similarity">
    <text evidence="6">Belongs to the class I-like SAM-binding methyltransferase superfamily. RsmB/NOP family.</text>
</comment>
<dbReference type="CDD" id="cd02440">
    <property type="entry name" value="AdoMet_MTases"/>
    <property type="match status" value="1"/>
</dbReference>
<dbReference type="Proteomes" id="UP000237752">
    <property type="component" value="Unassembled WGS sequence"/>
</dbReference>
<reference evidence="9 10" key="1">
    <citation type="submission" date="2018-03" db="EMBL/GenBank/DDBJ databases">
        <title>Genomic Encyclopedia of Archaeal and Bacterial Type Strains, Phase II (KMG-II): from individual species to whole genera.</title>
        <authorList>
            <person name="Goeker M."/>
        </authorList>
    </citation>
    <scope>NUCLEOTIDE SEQUENCE [LARGE SCALE GENOMIC DNA]</scope>
    <source>
        <strain evidence="9 10">DSM 100065</strain>
    </source>
</reference>
<dbReference type="InterPro" id="IPR049560">
    <property type="entry name" value="MeTrfase_RsmB-F_NOP2_cat"/>
</dbReference>
<keyword evidence="3 6" id="KW-0949">S-adenosyl-L-methionine</keyword>
<dbReference type="Gene3D" id="1.10.940.10">
    <property type="entry name" value="NusB-like"/>
    <property type="match status" value="1"/>
</dbReference>
<comment type="function">
    <text evidence="5">May act as RNA methyltransferase.</text>
</comment>
<dbReference type="PANTHER" id="PTHR22807">
    <property type="entry name" value="NOP2 YEAST -RELATED NOL1/NOP2/FMU SUN DOMAIN-CONTAINING"/>
    <property type="match status" value="1"/>
</dbReference>
<name>A0A2T0ZWE1_9ACTN</name>
<dbReference type="PRINTS" id="PR02008">
    <property type="entry name" value="RCMTFAMILY"/>
</dbReference>
<feature type="active site" description="Nucleophile" evidence="6">
    <location>
        <position position="432"/>
    </location>
</feature>
<evidence type="ECO:0000313" key="10">
    <source>
        <dbReference type="Proteomes" id="UP000237752"/>
    </source>
</evidence>
<dbReference type="Pfam" id="PF01029">
    <property type="entry name" value="NusB"/>
    <property type="match status" value="1"/>
</dbReference>
<evidence type="ECO:0000256" key="6">
    <source>
        <dbReference type="PROSITE-ProRule" id="PRU01023"/>
    </source>
</evidence>
<dbReference type="OrthoDB" id="9810297at2"/>
<dbReference type="EMBL" id="PVUE01000015">
    <property type="protein sequence ID" value="PRZ40660.1"/>
    <property type="molecule type" value="Genomic_DNA"/>
</dbReference>
<sequence length="494" mass="52845">MTRDGAHKGPGRRADGRGQDDRRQNDRRPDDRRQDGPRRAGPKGRRNAIGADPRRVAYDVLRAVSQDDAYANLVLPTMLREAGLPTRDAALATELAYGTLRATGTLDAVIDVVSSRPLDTLDPDVLDAVRLGVYQLLRTRVATHAAVSATVGATYGILSQGQAGFVNALLRKVSHRGPEEWIDRVAPDPAQDRLGYLAVAKAHPPWIARAFLDALGGDLDETERALDADDARPGVHLVARPGRIERDDLAQRIDATPGRFSPYAVYLESGDPGSLVQVRSGSAAVQDEGSQLAALALANAPLDGPDRLWVDLCAGPGGKAALLASIAAGRDARLVAIEPAPHRARLVQRALAGLPATTLIADGRTPPLADGSADRVLVDAPCSGLGALRRRPEARWRRTPGDLPPLTALQRQLLGSALSVVRPGGVVAYVTCSPHLAETRQVVRSMIEDRGELLDVRQVLPSMPDLGDGPWVQLWPHLHGTDAMFISLIRRTGS</sequence>
<dbReference type="InterPro" id="IPR001678">
    <property type="entry name" value="MeTrfase_RsmB-F_NOP2_dom"/>
</dbReference>
<dbReference type="SUPFAM" id="SSF53335">
    <property type="entry name" value="S-adenosyl-L-methionine-dependent methyltransferases"/>
    <property type="match status" value="1"/>
</dbReference>
<dbReference type="GO" id="GO:0008173">
    <property type="term" value="F:RNA methyltransferase activity"/>
    <property type="evidence" value="ECO:0007669"/>
    <property type="project" value="InterPro"/>
</dbReference>
<dbReference type="PANTHER" id="PTHR22807:SF53">
    <property type="entry name" value="RIBOSOMAL RNA SMALL SUBUNIT METHYLTRANSFERASE B-RELATED"/>
    <property type="match status" value="1"/>
</dbReference>
<dbReference type="Pfam" id="PF01189">
    <property type="entry name" value="Methyltr_RsmB-F"/>
    <property type="match status" value="1"/>
</dbReference>
<dbReference type="InterPro" id="IPR035926">
    <property type="entry name" value="NusB-like_sf"/>
</dbReference>
<organism evidence="9 10">
    <name type="scientific">Antricoccus suffuscus</name>
    <dbReference type="NCBI Taxonomy" id="1629062"/>
    <lineage>
        <taxon>Bacteria</taxon>
        <taxon>Bacillati</taxon>
        <taxon>Actinomycetota</taxon>
        <taxon>Actinomycetes</taxon>
        <taxon>Geodermatophilales</taxon>
        <taxon>Antricoccaceae</taxon>
        <taxon>Antricoccus</taxon>
    </lineage>
</organism>
<evidence type="ECO:0000256" key="1">
    <source>
        <dbReference type="ARBA" id="ARBA00022603"/>
    </source>
</evidence>
<dbReference type="AlphaFoldDB" id="A0A2T0ZWE1"/>
<feature type="binding site" evidence="6">
    <location>
        <begin position="313"/>
        <end position="319"/>
    </location>
    <ligand>
        <name>S-adenosyl-L-methionine</name>
        <dbReference type="ChEBI" id="CHEBI:59789"/>
    </ligand>
</feature>
<feature type="binding site" evidence="6">
    <location>
        <position position="362"/>
    </location>
    <ligand>
        <name>S-adenosyl-L-methionine</name>
        <dbReference type="ChEBI" id="CHEBI:59789"/>
    </ligand>
</feature>
<dbReference type="InterPro" id="IPR006027">
    <property type="entry name" value="NusB_RsmB_TIM44"/>
</dbReference>
<dbReference type="Gene3D" id="3.40.50.150">
    <property type="entry name" value="Vaccinia Virus protein VP39"/>
    <property type="match status" value="1"/>
</dbReference>
<evidence type="ECO:0000259" key="8">
    <source>
        <dbReference type="PROSITE" id="PS51686"/>
    </source>
</evidence>
<keyword evidence="10" id="KW-1185">Reference proteome</keyword>
<evidence type="ECO:0000256" key="5">
    <source>
        <dbReference type="ARBA" id="ARBA00059465"/>
    </source>
</evidence>
<accession>A0A2T0ZWE1</accession>
<dbReference type="FunFam" id="3.40.50.150:FF:000257">
    <property type="entry name" value="16S rRNA methyltransferase"/>
    <property type="match status" value="1"/>
</dbReference>
<dbReference type="GO" id="GO:0001510">
    <property type="term" value="P:RNA methylation"/>
    <property type="evidence" value="ECO:0007669"/>
    <property type="project" value="InterPro"/>
</dbReference>
<dbReference type="PROSITE" id="PS51686">
    <property type="entry name" value="SAM_MT_RSMB_NOP"/>
    <property type="match status" value="1"/>
</dbReference>
<feature type="region of interest" description="Disordered" evidence="7">
    <location>
        <begin position="1"/>
        <end position="51"/>
    </location>
</feature>
<feature type="binding site" evidence="6">
    <location>
        <position position="379"/>
    </location>
    <ligand>
        <name>S-adenosyl-L-methionine</name>
        <dbReference type="ChEBI" id="CHEBI:59789"/>
    </ligand>
</feature>
<feature type="binding site" evidence="6">
    <location>
        <position position="338"/>
    </location>
    <ligand>
        <name>S-adenosyl-L-methionine</name>
        <dbReference type="ChEBI" id="CHEBI:59789"/>
    </ligand>
</feature>
<feature type="domain" description="SAM-dependent MTase RsmB/NOP-type" evidence="8">
    <location>
        <begin position="211"/>
        <end position="492"/>
    </location>
</feature>
<evidence type="ECO:0000313" key="9">
    <source>
        <dbReference type="EMBL" id="PRZ40660.1"/>
    </source>
</evidence>
<dbReference type="GO" id="GO:0003723">
    <property type="term" value="F:RNA binding"/>
    <property type="evidence" value="ECO:0007669"/>
    <property type="project" value="UniProtKB-UniRule"/>
</dbReference>
<evidence type="ECO:0000256" key="4">
    <source>
        <dbReference type="ARBA" id="ARBA00022884"/>
    </source>
</evidence>
<dbReference type="SUPFAM" id="SSF48013">
    <property type="entry name" value="NusB-like"/>
    <property type="match status" value="1"/>
</dbReference>
<protein>
    <submittedName>
        <fullName evidence="9">16S rRNA (Cytosine967-C5)-methyltransferase</fullName>
    </submittedName>
</protein>
<evidence type="ECO:0000256" key="7">
    <source>
        <dbReference type="SAM" id="MobiDB-lite"/>
    </source>
</evidence>